<dbReference type="InterPro" id="IPR005230">
    <property type="entry name" value="TraB_bac"/>
</dbReference>
<organism evidence="2 3">
    <name type="scientific">Candidatus Tenderia electrophaga</name>
    <dbReference type="NCBI Taxonomy" id="1748243"/>
    <lineage>
        <taxon>Bacteria</taxon>
        <taxon>Pseudomonadati</taxon>
        <taxon>Pseudomonadota</taxon>
        <taxon>Gammaproteobacteria</taxon>
        <taxon>Candidatus Tenderiales</taxon>
        <taxon>Candidatus Tenderiaceae</taxon>
        <taxon>Candidatus Tenderia</taxon>
    </lineage>
</organism>
<evidence type="ECO:0000256" key="1">
    <source>
        <dbReference type="SAM" id="Phobius"/>
    </source>
</evidence>
<keyword evidence="1" id="KW-0812">Transmembrane</keyword>
<dbReference type="STRING" id="1748243.Tel_15690"/>
<dbReference type="InterPro" id="IPR046345">
    <property type="entry name" value="TraB_PrgY-like"/>
</dbReference>
<protein>
    <submittedName>
        <fullName evidence="2">Conjugal transfer protein TraB</fullName>
    </submittedName>
</protein>
<evidence type="ECO:0000313" key="2">
    <source>
        <dbReference type="EMBL" id="ALP54897.1"/>
    </source>
</evidence>
<feature type="transmembrane region" description="Helical" evidence="1">
    <location>
        <begin position="302"/>
        <end position="324"/>
    </location>
</feature>
<evidence type="ECO:0000313" key="3">
    <source>
        <dbReference type="Proteomes" id="UP000055136"/>
    </source>
</evidence>
<reference evidence="2" key="1">
    <citation type="submission" date="2015-10" db="EMBL/GenBank/DDBJ databases">
        <title>Description of Candidatus Tenderia electrophaga gen. nov, sp. nov., an Uncultivated Electroautotroph from a Biocathode Enrichment.</title>
        <authorList>
            <person name="Eddie B.J."/>
            <person name="Malanoski A.P."/>
            <person name="Wang Z."/>
            <person name="Hall R.J."/>
            <person name="Oh S.D."/>
            <person name="Heiner C."/>
            <person name="Lin B."/>
            <person name="Strycharz-Glaven S.M."/>
        </authorList>
    </citation>
    <scope>NUCLEOTIDE SEQUENCE [LARGE SCALE GENOMIC DNA]</scope>
    <source>
        <strain evidence="2">NRL1</strain>
    </source>
</reference>
<dbReference type="PANTHER" id="PTHR21530:SF7">
    <property type="entry name" value="TRAB DOMAIN-CONTAINING PROTEIN"/>
    <property type="match status" value="1"/>
</dbReference>
<feature type="transmembrane region" description="Helical" evidence="1">
    <location>
        <begin position="376"/>
        <end position="398"/>
    </location>
</feature>
<dbReference type="EMBL" id="CP013099">
    <property type="protein sequence ID" value="ALP54897.1"/>
    <property type="molecule type" value="Genomic_DNA"/>
</dbReference>
<dbReference type="InterPro" id="IPR002816">
    <property type="entry name" value="TraB/PrgY/GumN_fam"/>
</dbReference>
<keyword evidence="3" id="KW-1185">Reference proteome</keyword>
<dbReference type="KEGG" id="tee:Tel_15690"/>
<keyword evidence="1" id="KW-1133">Transmembrane helix</keyword>
<dbReference type="Proteomes" id="UP000055136">
    <property type="component" value="Chromosome"/>
</dbReference>
<gene>
    <name evidence="2" type="ORF">Tel_15690</name>
</gene>
<keyword evidence="1" id="KW-0472">Membrane</keyword>
<dbReference type="PANTHER" id="PTHR21530">
    <property type="entry name" value="PHEROMONE SHUTDOWN PROTEIN"/>
    <property type="match status" value="1"/>
</dbReference>
<dbReference type="CDD" id="cd14726">
    <property type="entry name" value="TraB_PrgY-like"/>
    <property type="match status" value="1"/>
</dbReference>
<feature type="transmembrane region" description="Helical" evidence="1">
    <location>
        <begin position="264"/>
        <end position="281"/>
    </location>
</feature>
<name>A0A0S2TII3_9GAMM</name>
<dbReference type="NCBIfam" id="TIGR00261">
    <property type="entry name" value="traB"/>
    <property type="match status" value="1"/>
</dbReference>
<accession>A0A0S2TII3</accession>
<dbReference type="Pfam" id="PF01963">
    <property type="entry name" value="TraB_PrgY_gumN"/>
    <property type="match status" value="1"/>
</dbReference>
<sequence>MPESSATEPLIRIGHDGVSITILGTAHVSRNSADTVTSLIATGRYDGVALELCENRLNALTDPDAISRMDIMQVVRKGKGPMVMASLALGAFQKRIADQLDIEVGADMRAGAESAEAHNLPLMLIDRDVGITMKRIYRNVPWFKRVKVLAGLLASVIARRSVSAEEVERLKRGDMLESTFNQFAEHSAEIYKPLVDERDQYMAARLIEEARFSGCKHILAVVGAGHLKGIRQYLDTTGERYITEPEQCQQQLDQVPPAGNLLKLLPWLIVALILTGFAIGFSQSSNVGWGMVQQWVVINGTLAAIGALIALAHPLTIVSAFVAAPLTSLNPTISAGVVSAAVESFLRKPRVGDFSRLRDDACRIGGWWSNRVAHTFVVFFLTGLGSVVGTYIAGYKIFEAIAVV</sequence>
<proteinExistence type="predicted"/>
<dbReference type="AlphaFoldDB" id="A0A0S2TII3"/>